<evidence type="ECO:0000313" key="3">
    <source>
        <dbReference type="Proteomes" id="UP000191500"/>
    </source>
</evidence>
<dbReference type="STRING" id="36646.A0A1V6UT98"/>
<feature type="region of interest" description="Disordered" evidence="1">
    <location>
        <begin position="63"/>
        <end position="117"/>
    </location>
</feature>
<feature type="compositionally biased region" description="Polar residues" evidence="1">
    <location>
        <begin position="63"/>
        <end position="72"/>
    </location>
</feature>
<dbReference type="AlphaFoldDB" id="A0A1V6UT98"/>
<reference evidence="3" key="1">
    <citation type="journal article" date="2017" name="Nat. Microbiol.">
        <title>Global analysis of biosynthetic gene clusters reveals vast potential of secondary metabolite production in Penicillium species.</title>
        <authorList>
            <person name="Nielsen J.C."/>
            <person name="Grijseels S."/>
            <person name="Prigent S."/>
            <person name="Ji B."/>
            <person name="Dainat J."/>
            <person name="Nielsen K.F."/>
            <person name="Frisvad J.C."/>
            <person name="Workman M."/>
            <person name="Nielsen J."/>
        </authorList>
    </citation>
    <scope>NUCLEOTIDE SEQUENCE [LARGE SCALE GENOMIC DNA]</scope>
    <source>
        <strain evidence="3">IBT 31321</strain>
    </source>
</reference>
<keyword evidence="3" id="KW-1185">Reference proteome</keyword>
<proteinExistence type="predicted"/>
<dbReference type="Proteomes" id="UP000191500">
    <property type="component" value="Unassembled WGS sequence"/>
</dbReference>
<sequence>MGFYRIVDAQCIGNLLPESEDARVTRNSLFFKHLRMAAGESIFNRGITTKVFGEVRKQMKNVDNSLPFNFSSKNRRDENDNENHSPSKKNAMADHNSPNETDDKTEHSSIGADIGEKENEAFYVDEMLLDF</sequence>
<gene>
    <name evidence="2" type="ORF">PENCOP_c005G04834</name>
</gene>
<organism evidence="2 3">
    <name type="scientific">Penicillium coprophilum</name>
    <dbReference type="NCBI Taxonomy" id="36646"/>
    <lineage>
        <taxon>Eukaryota</taxon>
        <taxon>Fungi</taxon>
        <taxon>Dikarya</taxon>
        <taxon>Ascomycota</taxon>
        <taxon>Pezizomycotina</taxon>
        <taxon>Eurotiomycetes</taxon>
        <taxon>Eurotiomycetidae</taxon>
        <taxon>Eurotiales</taxon>
        <taxon>Aspergillaceae</taxon>
        <taxon>Penicillium</taxon>
    </lineage>
</organism>
<evidence type="ECO:0000313" key="2">
    <source>
        <dbReference type="EMBL" id="OQE41383.1"/>
    </source>
</evidence>
<protein>
    <submittedName>
        <fullName evidence="2">Uncharacterized protein</fullName>
    </submittedName>
</protein>
<accession>A0A1V6UT98</accession>
<dbReference type="EMBL" id="MDDG01000005">
    <property type="protein sequence ID" value="OQE41383.1"/>
    <property type="molecule type" value="Genomic_DNA"/>
</dbReference>
<comment type="caution">
    <text evidence="2">The sequence shown here is derived from an EMBL/GenBank/DDBJ whole genome shotgun (WGS) entry which is preliminary data.</text>
</comment>
<evidence type="ECO:0000256" key="1">
    <source>
        <dbReference type="SAM" id="MobiDB-lite"/>
    </source>
</evidence>
<feature type="compositionally biased region" description="Basic and acidic residues" evidence="1">
    <location>
        <begin position="74"/>
        <end position="85"/>
    </location>
</feature>
<name>A0A1V6UT98_9EURO</name>